<name>A0A9P7BNC1_RHIOR</name>
<dbReference type="OrthoDB" id="10376741at2759"/>
<dbReference type="EMBL" id="JAANQT010002331">
    <property type="protein sequence ID" value="KAG1302657.1"/>
    <property type="molecule type" value="Genomic_DNA"/>
</dbReference>
<evidence type="ECO:0000313" key="2">
    <source>
        <dbReference type="Proteomes" id="UP000716291"/>
    </source>
</evidence>
<dbReference type="AlphaFoldDB" id="A0A9P7BNC1"/>
<accession>A0A9P7BNC1</accession>
<gene>
    <name evidence="1" type="ORF">G6F64_010744</name>
</gene>
<proteinExistence type="predicted"/>
<keyword evidence="2" id="KW-1185">Reference proteome</keyword>
<dbReference type="Proteomes" id="UP000716291">
    <property type="component" value="Unassembled WGS sequence"/>
</dbReference>
<organism evidence="1 2">
    <name type="scientific">Rhizopus oryzae</name>
    <name type="common">Mucormycosis agent</name>
    <name type="synonym">Rhizopus arrhizus var. delemar</name>
    <dbReference type="NCBI Taxonomy" id="64495"/>
    <lineage>
        <taxon>Eukaryota</taxon>
        <taxon>Fungi</taxon>
        <taxon>Fungi incertae sedis</taxon>
        <taxon>Mucoromycota</taxon>
        <taxon>Mucoromycotina</taxon>
        <taxon>Mucoromycetes</taxon>
        <taxon>Mucorales</taxon>
        <taxon>Mucorineae</taxon>
        <taxon>Rhizopodaceae</taxon>
        <taxon>Rhizopus</taxon>
    </lineage>
</organism>
<sequence>MYEVRPSVDVQVQQVIEAQKFEVQEFVIQVQRKVEVFVQYEVEVRVQQKVDVQQTVQTVGPTTKRKFRYTVK</sequence>
<reference evidence="1" key="1">
    <citation type="journal article" date="2020" name="Microb. Genom.">
        <title>Genetic diversity of clinical and environmental Mucorales isolates obtained from an investigation of mucormycosis cases among solid organ transplant recipients.</title>
        <authorList>
            <person name="Nguyen M.H."/>
            <person name="Kaul D."/>
            <person name="Muto C."/>
            <person name="Cheng S.J."/>
            <person name="Richter R.A."/>
            <person name="Bruno V.M."/>
            <person name="Liu G."/>
            <person name="Beyhan S."/>
            <person name="Sundermann A.J."/>
            <person name="Mounaud S."/>
            <person name="Pasculle A.W."/>
            <person name="Nierman W.C."/>
            <person name="Driscoll E."/>
            <person name="Cumbie R."/>
            <person name="Clancy C.J."/>
            <person name="Dupont C.L."/>
        </authorList>
    </citation>
    <scope>NUCLEOTIDE SEQUENCE</scope>
    <source>
        <strain evidence="1">GL11</strain>
    </source>
</reference>
<protein>
    <submittedName>
        <fullName evidence="1">Uncharacterized protein</fullName>
    </submittedName>
</protein>
<evidence type="ECO:0000313" key="1">
    <source>
        <dbReference type="EMBL" id="KAG1302657.1"/>
    </source>
</evidence>
<comment type="caution">
    <text evidence="1">The sequence shown here is derived from an EMBL/GenBank/DDBJ whole genome shotgun (WGS) entry which is preliminary data.</text>
</comment>